<dbReference type="EMBL" id="MK500327">
    <property type="protein sequence ID" value="QBK85606.1"/>
    <property type="molecule type" value="Genomic_DNA"/>
</dbReference>
<keyword evidence="1" id="KW-0812">Transmembrane</keyword>
<accession>A0A481YSZ3</accession>
<proteinExistence type="predicted"/>
<evidence type="ECO:0000256" key="1">
    <source>
        <dbReference type="SAM" id="Phobius"/>
    </source>
</evidence>
<evidence type="ECO:0000313" key="2">
    <source>
        <dbReference type="EMBL" id="QBK85606.1"/>
    </source>
</evidence>
<name>A0A481YSZ3_9VIRU</name>
<gene>
    <name evidence="2" type="ORF">LCMAC101_02010</name>
</gene>
<keyword evidence="1" id="KW-1133">Transmembrane helix</keyword>
<sequence length="180" mass="19535">MELYILLVLALIIVLLFFISRCNLGCPCGKDEKYLHPPLPFNEHPSLIKRRRYQPTLASESGAPRSGSLDVNYKYKCITENGSQTCKCIQCDATSSKCTSKNCGNEGAVMTCCTTGSCSGCTDDDCTYNDWCGSDDGGGGSGDGDNGDNSDKIWFIVGISVLVAAAFGIFFYYWMTTKSN</sequence>
<reference evidence="2" key="1">
    <citation type="journal article" date="2019" name="MBio">
        <title>Virus Genomes from Deep Sea Sediments Expand the Ocean Megavirome and Support Independent Origins of Viral Gigantism.</title>
        <authorList>
            <person name="Backstrom D."/>
            <person name="Yutin N."/>
            <person name="Jorgensen S.L."/>
            <person name="Dharamshi J."/>
            <person name="Homa F."/>
            <person name="Zaremba-Niedwiedzka K."/>
            <person name="Spang A."/>
            <person name="Wolf Y.I."/>
            <person name="Koonin E.V."/>
            <person name="Ettema T.J."/>
        </authorList>
    </citation>
    <scope>NUCLEOTIDE SEQUENCE</scope>
</reference>
<protein>
    <submittedName>
        <fullName evidence="2">Uncharacterized protein</fullName>
    </submittedName>
</protein>
<feature type="transmembrane region" description="Helical" evidence="1">
    <location>
        <begin position="153"/>
        <end position="174"/>
    </location>
</feature>
<keyword evidence="1" id="KW-0472">Membrane</keyword>
<organism evidence="2">
    <name type="scientific">Marseillevirus LCMAC101</name>
    <dbReference type="NCBI Taxonomy" id="2506602"/>
    <lineage>
        <taxon>Viruses</taxon>
        <taxon>Varidnaviria</taxon>
        <taxon>Bamfordvirae</taxon>
        <taxon>Nucleocytoviricota</taxon>
        <taxon>Megaviricetes</taxon>
        <taxon>Pimascovirales</taxon>
        <taxon>Pimascovirales incertae sedis</taxon>
        <taxon>Marseilleviridae</taxon>
    </lineage>
</organism>